<reference evidence="3" key="1">
    <citation type="submission" date="2021-12" db="EMBL/GenBank/DDBJ databases">
        <title>Discovery of the Pendulisporaceae a myxobacterial family with distinct sporulation behavior and unique specialized metabolism.</title>
        <authorList>
            <person name="Garcia R."/>
            <person name="Popoff A."/>
            <person name="Bader C.D."/>
            <person name="Loehr J."/>
            <person name="Walesch S."/>
            <person name="Walt C."/>
            <person name="Boldt J."/>
            <person name="Bunk B."/>
            <person name="Haeckl F.J.F.P.J."/>
            <person name="Gunesch A.P."/>
            <person name="Birkelbach J."/>
            <person name="Nuebel U."/>
            <person name="Pietschmann T."/>
            <person name="Bach T."/>
            <person name="Mueller R."/>
        </authorList>
    </citation>
    <scope>NUCLEOTIDE SEQUENCE</scope>
    <source>
        <strain evidence="3">MSr11367</strain>
    </source>
</reference>
<proteinExistence type="predicted"/>
<feature type="chain" id="PRO_5046017362" evidence="2">
    <location>
        <begin position="23"/>
        <end position="480"/>
    </location>
</feature>
<dbReference type="Gene3D" id="3.40.50.410">
    <property type="entry name" value="von Willebrand factor, type A domain"/>
    <property type="match status" value="1"/>
</dbReference>
<dbReference type="PROSITE" id="PS51257">
    <property type="entry name" value="PROKAR_LIPOPROTEIN"/>
    <property type="match status" value="1"/>
</dbReference>
<feature type="signal peptide" evidence="2">
    <location>
        <begin position="1"/>
        <end position="22"/>
    </location>
</feature>
<organism evidence="3 4">
    <name type="scientific">Pendulispora rubella</name>
    <dbReference type="NCBI Taxonomy" id="2741070"/>
    <lineage>
        <taxon>Bacteria</taxon>
        <taxon>Pseudomonadati</taxon>
        <taxon>Myxococcota</taxon>
        <taxon>Myxococcia</taxon>
        <taxon>Myxococcales</taxon>
        <taxon>Sorangiineae</taxon>
        <taxon>Pendulisporaceae</taxon>
        <taxon>Pendulispora</taxon>
    </lineage>
</organism>
<feature type="compositionally biased region" description="Basic and acidic residues" evidence="1">
    <location>
        <begin position="132"/>
        <end position="143"/>
    </location>
</feature>
<gene>
    <name evidence="3" type="ORF">LVJ94_43750</name>
</gene>
<dbReference type="Proteomes" id="UP001374803">
    <property type="component" value="Chromosome"/>
</dbReference>
<accession>A0ABZ2L1F5</accession>
<evidence type="ECO:0000313" key="4">
    <source>
        <dbReference type="Proteomes" id="UP001374803"/>
    </source>
</evidence>
<dbReference type="EMBL" id="CP089983">
    <property type="protein sequence ID" value="WXB03808.1"/>
    <property type="molecule type" value="Genomic_DNA"/>
</dbReference>
<dbReference type="InterPro" id="IPR036465">
    <property type="entry name" value="vWFA_dom_sf"/>
</dbReference>
<evidence type="ECO:0000313" key="3">
    <source>
        <dbReference type="EMBL" id="WXB03808.1"/>
    </source>
</evidence>
<keyword evidence="4" id="KW-1185">Reference proteome</keyword>
<evidence type="ECO:0000256" key="2">
    <source>
        <dbReference type="SAM" id="SignalP"/>
    </source>
</evidence>
<evidence type="ECO:0000256" key="1">
    <source>
        <dbReference type="SAM" id="MobiDB-lite"/>
    </source>
</evidence>
<protein>
    <submittedName>
        <fullName evidence="3">Uncharacterized protein</fullName>
    </submittedName>
</protein>
<feature type="region of interest" description="Disordered" evidence="1">
    <location>
        <begin position="132"/>
        <end position="157"/>
    </location>
</feature>
<dbReference type="RefSeq" id="WP_394833443.1">
    <property type="nucleotide sequence ID" value="NZ_CP089929.1"/>
</dbReference>
<dbReference type="SUPFAM" id="SSF53300">
    <property type="entry name" value="vWA-like"/>
    <property type="match status" value="1"/>
</dbReference>
<keyword evidence="2" id="KW-0732">Signal</keyword>
<name>A0ABZ2L1F5_9BACT</name>
<sequence>MRTRSSRLLAVTLLFGAAGCFAAACGSSDASPSDEARGDASVDARGGGENDAAPGNDATTRDDAAADAAADGAGQGGDAGYDGGDGGWHSCVTGTVDLPRTPAYARIVLDGSRRMDGMATTSAGLVYVAGARDSDSQNRERPTIPDGSGDIAKAGQGPVAATGKKWLAARSALNSAWSVLRRNPPNRDLGIGFHVINGTTDIGDDQQDIPTAAVGDPQMNVLTARTAPVIPHNGTAQYPIGNVYPSGDLPLLAAINGQGRLLQTFDPASADLSPGGRRYLLLIVNGTPSDDNVSNPDASASVQALARLRAANPPVTTFVIGLGDPTANPADYDEVFLGHLAKAGGGTASAACNPDWAGEPSGHPCHFQVTPGNKSTSALTSDFVNALFAIQRRVVGCDFALPSSHPAIDPTRSNIVRESASGPATQIPHGPANGWTFDNDASPTLVRFYGNSCQSIEGDSAAKVRLVLGCKTDEIVIPVP</sequence>
<feature type="compositionally biased region" description="Basic and acidic residues" evidence="1">
    <location>
        <begin position="34"/>
        <end position="48"/>
    </location>
</feature>
<feature type="region of interest" description="Disordered" evidence="1">
    <location>
        <begin position="27"/>
        <end position="81"/>
    </location>
</feature>